<dbReference type="InterPro" id="IPR011992">
    <property type="entry name" value="EF-hand-dom_pair"/>
</dbReference>
<feature type="region of interest" description="Disordered" evidence="1">
    <location>
        <begin position="99"/>
        <end position="120"/>
    </location>
</feature>
<dbReference type="PROSITE" id="PS00018">
    <property type="entry name" value="EF_HAND_1"/>
    <property type="match status" value="1"/>
</dbReference>
<dbReference type="Gene3D" id="1.10.1330.10">
    <property type="entry name" value="Dockerin domain"/>
    <property type="match status" value="1"/>
</dbReference>
<reference evidence="3 4" key="1">
    <citation type="journal article" date="2016" name="Nat. Commun.">
        <title>Thousands of microbial genomes shed light on interconnected biogeochemical processes in an aquifer system.</title>
        <authorList>
            <person name="Anantharaman K."/>
            <person name="Brown C.T."/>
            <person name="Hug L.A."/>
            <person name="Sharon I."/>
            <person name="Castelle C.J."/>
            <person name="Probst A.J."/>
            <person name="Thomas B.C."/>
            <person name="Singh A."/>
            <person name="Wilkins M.J."/>
            <person name="Karaoz U."/>
            <person name="Brodie E.L."/>
            <person name="Williams K.H."/>
            <person name="Hubbard S.S."/>
            <person name="Banfield J.F."/>
        </authorList>
    </citation>
    <scope>NUCLEOTIDE SEQUENCE [LARGE SCALE GENOMIC DNA]</scope>
</reference>
<dbReference type="InterPro" id="IPR002048">
    <property type="entry name" value="EF_hand_dom"/>
</dbReference>
<dbReference type="GO" id="GO:0005509">
    <property type="term" value="F:calcium ion binding"/>
    <property type="evidence" value="ECO:0007669"/>
    <property type="project" value="InterPro"/>
</dbReference>
<sequence length="226" mass="24642">MKYIWFLLCIIVVSLVLPGIPNMHRFVFGQTASDDIASTVKISVCGNSIKEGGEECDTSDLDSQTCSSLGFGSGNLSCDISCEFDTLACLPVPTNTPTPTLIPTSSTTSTSSPSNTSIPQATIAPTSQLLPTQTSQIIHVTPQPQTASIPLSVQVFDQNGDGTINRTELTSVVKEWYDVWVEYIRDRVVINDRIPLTETSYERCDVNNDNICSLVDLSIIFYYVSL</sequence>
<dbReference type="InterPro" id="IPR018247">
    <property type="entry name" value="EF_Hand_1_Ca_BS"/>
</dbReference>
<dbReference type="GO" id="GO:0000272">
    <property type="term" value="P:polysaccharide catabolic process"/>
    <property type="evidence" value="ECO:0007669"/>
    <property type="project" value="InterPro"/>
</dbReference>
<dbReference type="InterPro" id="IPR036439">
    <property type="entry name" value="Dockerin_dom_sf"/>
</dbReference>
<feature type="compositionally biased region" description="Low complexity" evidence="1">
    <location>
        <begin position="99"/>
        <end position="119"/>
    </location>
</feature>
<dbReference type="AlphaFoldDB" id="A0A1F7GZS3"/>
<proteinExistence type="predicted"/>
<comment type="caution">
    <text evidence="3">The sequence shown here is derived from an EMBL/GenBank/DDBJ whole genome shotgun (WGS) entry which is preliminary data.</text>
</comment>
<organism evidence="3 4">
    <name type="scientific">Candidatus Roizmanbacteria bacterium RIFCSPHIGHO2_02_FULL_37_24</name>
    <dbReference type="NCBI Taxonomy" id="1802037"/>
    <lineage>
        <taxon>Bacteria</taxon>
        <taxon>Candidatus Roizmaniibacteriota</taxon>
    </lineage>
</organism>
<evidence type="ECO:0000313" key="4">
    <source>
        <dbReference type="Proteomes" id="UP000177159"/>
    </source>
</evidence>
<feature type="domain" description="EF-hand" evidence="2">
    <location>
        <begin position="154"/>
        <end position="179"/>
    </location>
</feature>
<protein>
    <recommendedName>
        <fullName evidence="2">EF-hand domain-containing protein</fullName>
    </recommendedName>
</protein>
<dbReference type="Proteomes" id="UP000177159">
    <property type="component" value="Unassembled WGS sequence"/>
</dbReference>
<dbReference type="SUPFAM" id="SSF47473">
    <property type="entry name" value="EF-hand"/>
    <property type="match status" value="1"/>
</dbReference>
<name>A0A1F7GZS3_9BACT</name>
<dbReference type="PROSITE" id="PS50222">
    <property type="entry name" value="EF_HAND_2"/>
    <property type="match status" value="1"/>
</dbReference>
<evidence type="ECO:0000259" key="2">
    <source>
        <dbReference type="PROSITE" id="PS50222"/>
    </source>
</evidence>
<accession>A0A1F7GZS3</accession>
<evidence type="ECO:0000313" key="3">
    <source>
        <dbReference type="EMBL" id="OGK24620.1"/>
    </source>
</evidence>
<evidence type="ECO:0000256" key="1">
    <source>
        <dbReference type="SAM" id="MobiDB-lite"/>
    </source>
</evidence>
<dbReference type="EMBL" id="MFZM01000005">
    <property type="protein sequence ID" value="OGK24620.1"/>
    <property type="molecule type" value="Genomic_DNA"/>
</dbReference>
<gene>
    <name evidence="3" type="ORF">A3C24_02415</name>
</gene>